<protein>
    <submittedName>
        <fullName evidence="1">Uncharacterized protein</fullName>
    </submittedName>
</protein>
<reference evidence="1 2" key="1">
    <citation type="journal article" date="2010" name="Nature">
        <title>The Ectocarpus genome and the independent evolution of multicellularity in brown algae.</title>
        <authorList>
            <person name="Cock J.M."/>
            <person name="Sterck L."/>
            <person name="Rouze P."/>
            <person name="Scornet D."/>
            <person name="Allen A.E."/>
            <person name="Amoutzias G."/>
            <person name="Anthouard V."/>
            <person name="Artiguenave F."/>
            <person name="Aury J.M."/>
            <person name="Badger J.H."/>
            <person name="Beszteri B."/>
            <person name="Billiau K."/>
            <person name="Bonnet E."/>
            <person name="Bothwell J.H."/>
            <person name="Bowler C."/>
            <person name="Boyen C."/>
            <person name="Brownlee C."/>
            <person name="Carrano C.J."/>
            <person name="Charrier B."/>
            <person name="Cho G.Y."/>
            <person name="Coelho S.M."/>
            <person name="Collen J."/>
            <person name="Corre E."/>
            <person name="Da Silva C."/>
            <person name="Delage L."/>
            <person name="Delaroque N."/>
            <person name="Dittami S.M."/>
            <person name="Doulbeau S."/>
            <person name="Elias M."/>
            <person name="Farnham G."/>
            <person name="Gachon C.M."/>
            <person name="Gschloessl B."/>
            <person name="Heesch S."/>
            <person name="Jabbari K."/>
            <person name="Jubin C."/>
            <person name="Kawai H."/>
            <person name="Kimura K."/>
            <person name="Kloareg B."/>
            <person name="Kupper F.C."/>
            <person name="Lang D."/>
            <person name="Le Bail A."/>
            <person name="Leblanc C."/>
            <person name="Lerouge P."/>
            <person name="Lohr M."/>
            <person name="Lopez P.J."/>
            <person name="Martens C."/>
            <person name="Maumus F."/>
            <person name="Michel G."/>
            <person name="Miranda-Saavedra D."/>
            <person name="Morales J."/>
            <person name="Moreau H."/>
            <person name="Motomura T."/>
            <person name="Nagasato C."/>
            <person name="Napoli C.A."/>
            <person name="Nelson D.R."/>
            <person name="Nyvall-Collen P."/>
            <person name="Peters A.F."/>
            <person name="Pommier C."/>
            <person name="Potin P."/>
            <person name="Poulain J."/>
            <person name="Quesneville H."/>
            <person name="Read B."/>
            <person name="Rensing S.A."/>
            <person name="Ritter A."/>
            <person name="Rousvoal S."/>
            <person name="Samanta M."/>
            <person name="Samson G."/>
            <person name="Schroeder D.C."/>
            <person name="Segurens B."/>
            <person name="Strittmatter M."/>
            <person name="Tonon T."/>
            <person name="Tregear J.W."/>
            <person name="Valentin K."/>
            <person name="von Dassow P."/>
            <person name="Yamagishi T."/>
            <person name="Van de Peer Y."/>
            <person name="Wincker P."/>
        </authorList>
    </citation>
    <scope>NUCLEOTIDE SEQUENCE [LARGE SCALE GENOMIC DNA]</scope>
    <source>
        <strain evidence="2">Ec32 / CCAP1310/4</strain>
    </source>
</reference>
<evidence type="ECO:0000313" key="2">
    <source>
        <dbReference type="Proteomes" id="UP000002630"/>
    </source>
</evidence>
<dbReference type="AlphaFoldDB" id="D7G1K1"/>
<dbReference type="InParanoid" id="D7G1K1"/>
<organism evidence="1 2">
    <name type="scientific">Ectocarpus siliculosus</name>
    <name type="common">Brown alga</name>
    <name type="synonym">Conferva siliculosa</name>
    <dbReference type="NCBI Taxonomy" id="2880"/>
    <lineage>
        <taxon>Eukaryota</taxon>
        <taxon>Sar</taxon>
        <taxon>Stramenopiles</taxon>
        <taxon>Ochrophyta</taxon>
        <taxon>PX clade</taxon>
        <taxon>Phaeophyceae</taxon>
        <taxon>Ectocarpales</taxon>
        <taxon>Ectocarpaceae</taxon>
        <taxon>Ectocarpus</taxon>
    </lineage>
</organism>
<keyword evidence="2" id="KW-1185">Reference proteome</keyword>
<gene>
    <name evidence="1" type="ORF">Esi_0045_0101</name>
</gene>
<dbReference type="EMBL" id="FN648652">
    <property type="protein sequence ID" value="CBJ26809.1"/>
    <property type="molecule type" value="Genomic_DNA"/>
</dbReference>
<name>D7G1K1_ECTSI</name>
<sequence length="166" mass="18378">MKMMTMPTTTPLVVLSGVEAKKHWWTGTSSPRLLEGGRLWSDPAPRTLEELQNDLLLQLAMVLKIEDWERCASHASPGYYPTEEKKTLQLGTSRVSQGASPNICKPSFVNSKPVCITTTLASKILRISENGCTECQDGIHPSRQTQFWGCPARSISDGAEECMETH</sequence>
<dbReference type="Proteomes" id="UP000002630">
    <property type="component" value="Linkage Group LG18"/>
</dbReference>
<evidence type="ECO:0000313" key="1">
    <source>
        <dbReference type="EMBL" id="CBJ26809.1"/>
    </source>
</evidence>
<dbReference type="EMBL" id="FN649743">
    <property type="protein sequence ID" value="CBJ26809.1"/>
    <property type="molecule type" value="Genomic_DNA"/>
</dbReference>
<proteinExistence type="predicted"/>
<accession>D7G1K1</accession>